<protein>
    <recommendedName>
        <fullName evidence="3">ParA family protein</fullName>
    </recommendedName>
</protein>
<dbReference type="Gene3D" id="3.40.50.300">
    <property type="entry name" value="P-loop containing nucleotide triphosphate hydrolases"/>
    <property type="match status" value="1"/>
</dbReference>
<organism evidence="1 2">
    <name type="scientific">Clostridium porci</name>
    <dbReference type="NCBI Taxonomy" id="2605778"/>
    <lineage>
        <taxon>Bacteria</taxon>
        <taxon>Bacillati</taxon>
        <taxon>Bacillota</taxon>
        <taxon>Clostridia</taxon>
        <taxon>Eubacteriales</taxon>
        <taxon>Clostridiaceae</taxon>
        <taxon>Clostridium</taxon>
    </lineage>
</organism>
<proteinExistence type="predicted"/>
<accession>A0A7X2NLF1</accession>
<evidence type="ECO:0000313" key="2">
    <source>
        <dbReference type="Proteomes" id="UP000429958"/>
    </source>
</evidence>
<reference evidence="1 2" key="1">
    <citation type="submission" date="2019-08" db="EMBL/GenBank/DDBJ databases">
        <title>In-depth cultivation of the pig gut microbiome towards novel bacterial diversity and tailored functional studies.</title>
        <authorList>
            <person name="Wylensek D."/>
            <person name="Hitch T.C.A."/>
            <person name="Clavel T."/>
        </authorList>
    </citation>
    <scope>NUCLEOTIDE SEQUENCE [LARGE SCALE GENOMIC DNA]</scope>
    <source>
        <strain evidence="1 2">WCA-389-WT-23D1</strain>
    </source>
</reference>
<dbReference type="Proteomes" id="UP000429958">
    <property type="component" value="Unassembled WGS sequence"/>
</dbReference>
<dbReference type="SUPFAM" id="SSF52540">
    <property type="entry name" value="P-loop containing nucleoside triphosphate hydrolases"/>
    <property type="match status" value="1"/>
</dbReference>
<comment type="caution">
    <text evidence="1">The sequence shown here is derived from an EMBL/GenBank/DDBJ whole genome shotgun (WGS) entry which is preliminary data.</text>
</comment>
<sequence>MIRVMAVFDADIDFATRFADYVNEKVKVPFTAMAFSDRERLVGYGTDHEIEILLVDEKAGDLADSVRARQVIQLCEGDAAEMKENRPSIYKYQSGDGIMREVMACYCDRAMAPDLALFGGKAAVLGIFSPVNRCLKTSFALALGQLLSKGEAVLYLSLEAYSGLSKLMGKEHERDLSDVLYLYRQGEYHWMKLKSMIYSWEKLEYIPPVRYGEDLNQVTSQDMALLIEKIARESGYDKVLLDMGHMGREALPLLEICDVIYMPVRNDCVSRAKLEEFEEYLKTADEGVVMERIHRLKLPYNSAFGKQGNYLEQLLWGELGDYVRQMLQGRQMEICEADRTGEEGKGYGR</sequence>
<dbReference type="RefSeq" id="WP_154472438.1">
    <property type="nucleotide sequence ID" value="NZ_VUMD01000008.1"/>
</dbReference>
<evidence type="ECO:0008006" key="3">
    <source>
        <dbReference type="Google" id="ProtNLM"/>
    </source>
</evidence>
<evidence type="ECO:0000313" key="1">
    <source>
        <dbReference type="EMBL" id="MSS37002.1"/>
    </source>
</evidence>
<dbReference type="InterPro" id="IPR027417">
    <property type="entry name" value="P-loop_NTPase"/>
</dbReference>
<dbReference type="Gene3D" id="3.40.50.10850">
    <property type="entry name" value="Ntrc-like two-domain protein"/>
    <property type="match status" value="1"/>
</dbReference>
<gene>
    <name evidence="1" type="ORF">FYJ39_10515</name>
</gene>
<name>A0A7X2NLF1_9CLOT</name>
<dbReference type="AlphaFoldDB" id="A0A7X2NLF1"/>
<dbReference type="EMBL" id="VUMD01000008">
    <property type="protein sequence ID" value="MSS37002.1"/>
    <property type="molecule type" value="Genomic_DNA"/>
</dbReference>
<keyword evidence="2" id="KW-1185">Reference proteome</keyword>